<dbReference type="EMBL" id="UOEN01000455">
    <property type="protein sequence ID" value="VAW19189.1"/>
    <property type="molecule type" value="Genomic_DNA"/>
</dbReference>
<dbReference type="Pfam" id="PF01425">
    <property type="entry name" value="Amidase"/>
    <property type="match status" value="1"/>
</dbReference>
<dbReference type="AlphaFoldDB" id="A0A3B0U410"/>
<accession>A0A3B0U410</accession>
<dbReference type="InterPro" id="IPR020556">
    <property type="entry name" value="Amidase_CS"/>
</dbReference>
<dbReference type="SUPFAM" id="SSF75304">
    <property type="entry name" value="Amidase signature (AS) enzymes"/>
    <property type="match status" value="1"/>
</dbReference>
<feature type="non-terminal residue" evidence="2">
    <location>
        <position position="193"/>
    </location>
</feature>
<dbReference type="InterPro" id="IPR036928">
    <property type="entry name" value="AS_sf"/>
</dbReference>
<dbReference type="PANTHER" id="PTHR11895">
    <property type="entry name" value="TRANSAMIDASE"/>
    <property type="match status" value="1"/>
</dbReference>
<proteinExistence type="predicted"/>
<name>A0A3B0U410_9ZZZZ</name>
<feature type="domain" description="Amidase" evidence="1">
    <location>
        <begin position="26"/>
        <end position="193"/>
    </location>
</feature>
<gene>
    <name evidence="2" type="ORF">MNBD_BACTEROID05-1046</name>
</gene>
<dbReference type="PANTHER" id="PTHR11895:SF7">
    <property type="entry name" value="GLUTAMYL-TRNA(GLN) AMIDOTRANSFERASE SUBUNIT A, MITOCHONDRIAL"/>
    <property type="match status" value="1"/>
</dbReference>
<dbReference type="PROSITE" id="PS00571">
    <property type="entry name" value="AMIDASES"/>
    <property type="match status" value="1"/>
</dbReference>
<organism evidence="2">
    <name type="scientific">hydrothermal vent metagenome</name>
    <dbReference type="NCBI Taxonomy" id="652676"/>
    <lineage>
        <taxon>unclassified sequences</taxon>
        <taxon>metagenomes</taxon>
        <taxon>ecological metagenomes</taxon>
    </lineage>
</organism>
<sequence length="193" mass="20277">MSIDLKKLTIKSAQEHLHNGVFSATELTEEYLKNIEEKNPEINAYLEVFDNTIEQAKLADKILKNGEKQGLLTGIPIAIKDNILIKGKTASAASKMLENYKATYDATAISKLKQHGAVFLGRTNMDEFAMGGSTENSAFGVTKNPVDISRVPGGSSGGSAAAVAMDGALGALGSDTGGSIRQPASFCGVVGLK</sequence>
<dbReference type="GO" id="GO:0016740">
    <property type="term" value="F:transferase activity"/>
    <property type="evidence" value="ECO:0007669"/>
    <property type="project" value="UniProtKB-KW"/>
</dbReference>
<dbReference type="GO" id="GO:0050566">
    <property type="term" value="F:asparaginyl-tRNA synthase (glutamine-hydrolyzing) activity"/>
    <property type="evidence" value="ECO:0007669"/>
    <property type="project" value="UniProtKB-EC"/>
</dbReference>
<keyword evidence="2" id="KW-0808">Transferase</keyword>
<dbReference type="EC" id="6.3.5.6" evidence="2"/>
<protein>
    <submittedName>
        <fullName evidence="2">Aspartyl-tRNA(Asn) amidotransferase subunit A @ Glutamyl-tRNA(Gln) amidotransferase subunit A</fullName>
        <ecNumber evidence="2">6.3.5.6</ecNumber>
        <ecNumber evidence="2">6.3.5.7</ecNumber>
    </submittedName>
</protein>
<dbReference type="Gene3D" id="3.90.1300.10">
    <property type="entry name" value="Amidase signature (AS) domain"/>
    <property type="match status" value="1"/>
</dbReference>
<reference evidence="2" key="1">
    <citation type="submission" date="2018-06" db="EMBL/GenBank/DDBJ databases">
        <authorList>
            <person name="Zhirakovskaya E."/>
        </authorList>
    </citation>
    <scope>NUCLEOTIDE SEQUENCE</scope>
</reference>
<dbReference type="InterPro" id="IPR000120">
    <property type="entry name" value="Amidase"/>
</dbReference>
<dbReference type="GO" id="GO:0050567">
    <property type="term" value="F:glutaminyl-tRNA synthase (glutamine-hydrolyzing) activity"/>
    <property type="evidence" value="ECO:0007669"/>
    <property type="project" value="UniProtKB-EC"/>
</dbReference>
<dbReference type="EC" id="6.3.5.7" evidence="2"/>
<dbReference type="InterPro" id="IPR023631">
    <property type="entry name" value="Amidase_dom"/>
</dbReference>
<evidence type="ECO:0000259" key="1">
    <source>
        <dbReference type="Pfam" id="PF01425"/>
    </source>
</evidence>
<evidence type="ECO:0000313" key="2">
    <source>
        <dbReference type="EMBL" id="VAW19189.1"/>
    </source>
</evidence>
<keyword evidence="2" id="KW-0436">Ligase</keyword>